<evidence type="ECO:0000256" key="1">
    <source>
        <dbReference type="ARBA" id="ARBA00006484"/>
    </source>
</evidence>
<comment type="caution">
    <text evidence="3">The sequence shown here is derived from an EMBL/GenBank/DDBJ whole genome shotgun (WGS) entry which is preliminary data.</text>
</comment>
<organism evidence="3 4">
    <name type="scientific">Sinisalibacter lacisalsi</name>
    <dbReference type="NCBI Taxonomy" id="1526570"/>
    <lineage>
        <taxon>Bacteria</taxon>
        <taxon>Pseudomonadati</taxon>
        <taxon>Pseudomonadota</taxon>
        <taxon>Alphaproteobacteria</taxon>
        <taxon>Rhodobacterales</taxon>
        <taxon>Roseobacteraceae</taxon>
        <taxon>Sinisalibacter</taxon>
    </lineage>
</organism>
<dbReference type="InterPro" id="IPR050259">
    <property type="entry name" value="SDR"/>
</dbReference>
<accession>A0ABQ1QR15</accession>
<dbReference type="EMBL" id="BMGI01000004">
    <property type="protein sequence ID" value="GGD39248.1"/>
    <property type="molecule type" value="Genomic_DNA"/>
</dbReference>
<protein>
    <submittedName>
        <fullName evidence="3">Short-chain dehydrogenase</fullName>
    </submittedName>
</protein>
<dbReference type="CDD" id="cd05233">
    <property type="entry name" value="SDR_c"/>
    <property type="match status" value="1"/>
</dbReference>
<dbReference type="PANTHER" id="PTHR42879:SF2">
    <property type="entry name" value="3-OXOACYL-[ACYL-CARRIER-PROTEIN] REDUCTASE FABG"/>
    <property type="match status" value="1"/>
</dbReference>
<feature type="domain" description="Ketoreductase" evidence="2">
    <location>
        <begin position="7"/>
        <end position="190"/>
    </location>
</feature>
<evidence type="ECO:0000313" key="3">
    <source>
        <dbReference type="EMBL" id="GGD39248.1"/>
    </source>
</evidence>
<proteinExistence type="inferred from homology"/>
<sequence>MPDYSGKTAVITGAGHGIGRAIATRLAEDGAVIGIIEIDAEQGEETKELLRKAGHRAEVVAADITDAAAVERAVAGFESTLGPIDLLVNNAAFTDAGDIDGIALDDWHKEIDVNLNGTYHCLRAVLPRMKARHSGAVVNISSVNGVRYFGNPAYSAAKAGIINLTQSVASEYGRHGVRCNAVLPGSVRTQNASWEIRVRKDPDVFTKLARWYPMGRVAEPEDIAKAVSFLGSDDAGYITGVALPVDGGLLAGMNVMIDEFILESKD</sequence>
<dbReference type="Proteomes" id="UP000617355">
    <property type="component" value="Unassembled WGS sequence"/>
</dbReference>
<evidence type="ECO:0000313" key="4">
    <source>
        <dbReference type="Proteomes" id="UP000617355"/>
    </source>
</evidence>
<comment type="similarity">
    <text evidence="1">Belongs to the short-chain dehydrogenases/reductases (SDR) family.</text>
</comment>
<reference evidence="4" key="1">
    <citation type="journal article" date="2019" name="Int. J. Syst. Evol. Microbiol.">
        <title>The Global Catalogue of Microorganisms (GCM) 10K type strain sequencing project: providing services to taxonomists for standard genome sequencing and annotation.</title>
        <authorList>
            <consortium name="The Broad Institute Genomics Platform"/>
            <consortium name="The Broad Institute Genome Sequencing Center for Infectious Disease"/>
            <person name="Wu L."/>
            <person name="Ma J."/>
        </authorList>
    </citation>
    <scope>NUCLEOTIDE SEQUENCE [LARGE SCALE GENOMIC DNA]</scope>
    <source>
        <strain evidence="4">CGMCC 1.12922</strain>
    </source>
</reference>
<dbReference type="RefSeq" id="WP_188528042.1">
    <property type="nucleotide sequence ID" value="NZ_BMGI01000004.1"/>
</dbReference>
<dbReference type="Pfam" id="PF13561">
    <property type="entry name" value="adh_short_C2"/>
    <property type="match status" value="1"/>
</dbReference>
<gene>
    <name evidence="3" type="ORF">GCM10011358_23990</name>
</gene>
<name>A0ABQ1QR15_9RHOB</name>
<dbReference type="PRINTS" id="PR00080">
    <property type="entry name" value="SDRFAMILY"/>
</dbReference>
<dbReference type="InterPro" id="IPR036291">
    <property type="entry name" value="NAD(P)-bd_dom_sf"/>
</dbReference>
<dbReference type="Gene3D" id="3.40.50.720">
    <property type="entry name" value="NAD(P)-binding Rossmann-like Domain"/>
    <property type="match status" value="1"/>
</dbReference>
<dbReference type="SMART" id="SM00822">
    <property type="entry name" value="PKS_KR"/>
    <property type="match status" value="1"/>
</dbReference>
<dbReference type="SUPFAM" id="SSF51735">
    <property type="entry name" value="NAD(P)-binding Rossmann-fold domains"/>
    <property type="match status" value="1"/>
</dbReference>
<dbReference type="PRINTS" id="PR00081">
    <property type="entry name" value="GDHRDH"/>
</dbReference>
<dbReference type="InterPro" id="IPR020904">
    <property type="entry name" value="Sc_DH/Rdtase_CS"/>
</dbReference>
<dbReference type="InterPro" id="IPR002347">
    <property type="entry name" value="SDR_fam"/>
</dbReference>
<dbReference type="NCBIfam" id="NF005559">
    <property type="entry name" value="PRK07231.1"/>
    <property type="match status" value="1"/>
</dbReference>
<evidence type="ECO:0000259" key="2">
    <source>
        <dbReference type="SMART" id="SM00822"/>
    </source>
</evidence>
<dbReference type="InterPro" id="IPR057326">
    <property type="entry name" value="KR_dom"/>
</dbReference>
<dbReference type="PROSITE" id="PS00061">
    <property type="entry name" value="ADH_SHORT"/>
    <property type="match status" value="1"/>
</dbReference>
<keyword evidence="4" id="KW-1185">Reference proteome</keyword>
<dbReference type="PANTHER" id="PTHR42879">
    <property type="entry name" value="3-OXOACYL-(ACYL-CARRIER-PROTEIN) REDUCTASE"/>
    <property type="match status" value="1"/>
</dbReference>